<reference evidence="2 3" key="1">
    <citation type="journal article" date="2023" name="Plants (Basel)">
        <title>Bridging the Gap: Combining Genomics and Transcriptomics Approaches to Understand Stylosanthes scabra, an Orphan Legume from the Brazilian Caatinga.</title>
        <authorList>
            <person name="Ferreira-Neto J.R.C."/>
            <person name="da Silva M.D."/>
            <person name="Binneck E."/>
            <person name="de Melo N.F."/>
            <person name="da Silva R.H."/>
            <person name="de Melo A.L.T.M."/>
            <person name="Pandolfi V."/>
            <person name="Bustamante F.O."/>
            <person name="Brasileiro-Vidal A.C."/>
            <person name="Benko-Iseppon A.M."/>
        </authorList>
    </citation>
    <scope>NUCLEOTIDE SEQUENCE [LARGE SCALE GENOMIC DNA]</scope>
    <source>
        <tissue evidence="2">Leaves</tissue>
    </source>
</reference>
<feature type="compositionally biased region" description="Basic and acidic residues" evidence="1">
    <location>
        <begin position="16"/>
        <end position="31"/>
    </location>
</feature>
<feature type="compositionally biased region" description="Polar residues" evidence="1">
    <location>
        <begin position="32"/>
        <end position="50"/>
    </location>
</feature>
<gene>
    <name evidence="2" type="ORF">PIB30_021301</name>
</gene>
<evidence type="ECO:0000313" key="3">
    <source>
        <dbReference type="Proteomes" id="UP001341840"/>
    </source>
</evidence>
<dbReference type="InterPro" id="IPR039300">
    <property type="entry name" value="JASON"/>
</dbReference>
<feature type="region of interest" description="Disordered" evidence="1">
    <location>
        <begin position="88"/>
        <end position="176"/>
    </location>
</feature>
<dbReference type="PANTHER" id="PTHR33318">
    <property type="entry name" value="ASPARTYL/GLUTAMYL-TRNA(ASN/GLN) AMIDOTRANSFERASE SUBUNIT"/>
    <property type="match status" value="1"/>
</dbReference>
<feature type="compositionally biased region" description="Acidic residues" evidence="1">
    <location>
        <begin position="145"/>
        <end position="176"/>
    </location>
</feature>
<comment type="caution">
    <text evidence="2">The sequence shown here is derived from an EMBL/GenBank/DDBJ whole genome shotgun (WGS) entry which is preliminary data.</text>
</comment>
<dbReference type="EMBL" id="JASCZI010241725">
    <property type="protein sequence ID" value="MED6205835.1"/>
    <property type="molecule type" value="Genomic_DNA"/>
</dbReference>
<dbReference type="PANTHER" id="PTHR33318:SF4">
    <property type="entry name" value="OS04G0511700 PROTEIN"/>
    <property type="match status" value="1"/>
</dbReference>
<dbReference type="Proteomes" id="UP001341840">
    <property type="component" value="Unassembled WGS sequence"/>
</dbReference>
<keyword evidence="3" id="KW-1185">Reference proteome</keyword>
<organism evidence="2 3">
    <name type="scientific">Stylosanthes scabra</name>
    <dbReference type="NCBI Taxonomy" id="79078"/>
    <lineage>
        <taxon>Eukaryota</taxon>
        <taxon>Viridiplantae</taxon>
        <taxon>Streptophyta</taxon>
        <taxon>Embryophyta</taxon>
        <taxon>Tracheophyta</taxon>
        <taxon>Spermatophyta</taxon>
        <taxon>Magnoliopsida</taxon>
        <taxon>eudicotyledons</taxon>
        <taxon>Gunneridae</taxon>
        <taxon>Pentapetalae</taxon>
        <taxon>rosids</taxon>
        <taxon>fabids</taxon>
        <taxon>Fabales</taxon>
        <taxon>Fabaceae</taxon>
        <taxon>Papilionoideae</taxon>
        <taxon>50 kb inversion clade</taxon>
        <taxon>dalbergioids sensu lato</taxon>
        <taxon>Dalbergieae</taxon>
        <taxon>Pterocarpus clade</taxon>
        <taxon>Stylosanthes</taxon>
    </lineage>
</organism>
<accession>A0ABU6Y927</accession>
<feature type="compositionally biased region" description="Polar residues" evidence="1">
    <location>
        <begin position="321"/>
        <end position="332"/>
    </location>
</feature>
<feature type="region of interest" description="Disordered" evidence="1">
    <location>
        <begin position="16"/>
        <end position="51"/>
    </location>
</feature>
<feature type="compositionally biased region" description="Low complexity" evidence="1">
    <location>
        <begin position="120"/>
        <end position="134"/>
    </location>
</feature>
<proteinExistence type="predicted"/>
<evidence type="ECO:0000313" key="2">
    <source>
        <dbReference type="EMBL" id="MED6205835.1"/>
    </source>
</evidence>
<protein>
    <submittedName>
        <fullName evidence="2">Uncharacterized protein</fullName>
    </submittedName>
</protein>
<sequence>MGCFTGCFRSAKDSRRTRNSRKRVDCSRREQQSSSFVQDNSKTEAGTSLQVKVKPEEQVNLKLNLNTSIRKKVTFDTNVKTYEPVLVDEVDDFQPEKKSEEECGEGEDLVASSQKRSCSEENSSVTSASSYSTNHRYQNCRDSDEEKEEEDEELDYWDSDLTDDEDGGMGEGYDEYGDDFEDGLICSRPRISVNQVFVHEVEDPMLNCDSDLRSIGSNPNARDRSAYVHPVLNPVENLTQWKAVRAKRAPPLRSQKENYVSSEESRVGLNAELSFRDKSKTDPSKKSNQEIAVDASLSNWLDSSEATPVKKDSSVSLYVDTPQSSRGSNSVISHEDRPILGALTAEELKQFSVSSTPRKLTSRSPGEKAIIGTVGTYWNVMGTSEDAGSATSFKGIAAQRAIRREGCR</sequence>
<feature type="region of interest" description="Disordered" evidence="1">
    <location>
        <begin position="311"/>
        <end position="332"/>
    </location>
</feature>
<evidence type="ECO:0000256" key="1">
    <source>
        <dbReference type="SAM" id="MobiDB-lite"/>
    </source>
</evidence>
<name>A0ABU6Y927_9FABA</name>